<dbReference type="InterPro" id="IPR004776">
    <property type="entry name" value="Mem_transp_PIN-like"/>
</dbReference>
<keyword evidence="5 8" id="KW-0812">Transmembrane</keyword>
<evidence type="ECO:0000256" key="5">
    <source>
        <dbReference type="ARBA" id="ARBA00022692"/>
    </source>
</evidence>
<keyword evidence="3" id="KW-0813">Transport</keyword>
<feature type="transmembrane region" description="Helical" evidence="8">
    <location>
        <begin position="284"/>
        <end position="307"/>
    </location>
</feature>
<dbReference type="Proteomes" id="UP000034832">
    <property type="component" value="Unassembled WGS sequence"/>
</dbReference>
<name>A0A4U6BS84_9BRAD</name>
<dbReference type="Pfam" id="PF03547">
    <property type="entry name" value="Mem_trans"/>
    <property type="match status" value="1"/>
</dbReference>
<evidence type="ECO:0000313" key="10">
    <source>
        <dbReference type="Proteomes" id="UP000034832"/>
    </source>
</evidence>
<evidence type="ECO:0000256" key="8">
    <source>
        <dbReference type="SAM" id="Phobius"/>
    </source>
</evidence>
<evidence type="ECO:0000313" key="9">
    <source>
        <dbReference type="EMBL" id="TKT72841.1"/>
    </source>
</evidence>
<dbReference type="Gene3D" id="1.20.1530.20">
    <property type="match status" value="1"/>
</dbReference>
<comment type="similarity">
    <text evidence="2">Belongs to the auxin efflux carrier (TC 2.A.69) family.</text>
</comment>
<feature type="transmembrane region" description="Helical" evidence="8">
    <location>
        <begin position="61"/>
        <end position="83"/>
    </location>
</feature>
<dbReference type="PANTHER" id="PTHR36838">
    <property type="entry name" value="AUXIN EFFLUX CARRIER FAMILY PROTEIN"/>
    <property type="match status" value="1"/>
</dbReference>
<organism evidence="9 10">
    <name type="scientific">Afipia massiliensis</name>
    <dbReference type="NCBI Taxonomy" id="211460"/>
    <lineage>
        <taxon>Bacteria</taxon>
        <taxon>Pseudomonadati</taxon>
        <taxon>Pseudomonadota</taxon>
        <taxon>Alphaproteobacteria</taxon>
        <taxon>Hyphomicrobiales</taxon>
        <taxon>Nitrobacteraceae</taxon>
        <taxon>Afipia</taxon>
    </lineage>
</organism>
<dbReference type="AlphaFoldDB" id="A0A4U6BS84"/>
<dbReference type="EMBL" id="LBIA02000001">
    <property type="protein sequence ID" value="TKT72841.1"/>
    <property type="molecule type" value="Genomic_DNA"/>
</dbReference>
<dbReference type="OrthoDB" id="9805563at2"/>
<comment type="caution">
    <text evidence="9">The sequence shown here is derived from an EMBL/GenBank/DDBJ whole genome shotgun (WGS) entry which is preliminary data.</text>
</comment>
<dbReference type="PANTHER" id="PTHR36838:SF4">
    <property type="entry name" value="AUXIN EFFLUX CARRIER FAMILY PROTEIN"/>
    <property type="match status" value="1"/>
</dbReference>
<feature type="transmembrane region" description="Helical" evidence="8">
    <location>
        <begin position="198"/>
        <end position="215"/>
    </location>
</feature>
<evidence type="ECO:0000256" key="4">
    <source>
        <dbReference type="ARBA" id="ARBA00022475"/>
    </source>
</evidence>
<proteinExistence type="inferred from homology"/>
<feature type="transmembrane region" description="Helical" evidence="8">
    <location>
        <begin position="6"/>
        <end position="26"/>
    </location>
</feature>
<evidence type="ECO:0000256" key="2">
    <source>
        <dbReference type="ARBA" id="ARBA00010145"/>
    </source>
</evidence>
<dbReference type="RefSeq" id="WP_046826711.1">
    <property type="nucleotide sequence ID" value="NZ_LBIA02000001.1"/>
</dbReference>
<feature type="transmembrane region" description="Helical" evidence="8">
    <location>
        <begin position="170"/>
        <end position="192"/>
    </location>
</feature>
<accession>A0A4U6BS84</accession>
<keyword evidence="7 8" id="KW-0472">Membrane</keyword>
<evidence type="ECO:0000256" key="1">
    <source>
        <dbReference type="ARBA" id="ARBA00004651"/>
    </source>
</evidence>
<keyword evidence="4" id="KW-1003">Cell membrane</keyword>
<evidence type="ECO:0000256" key="3">
    <source>
        <dbReference type="ARBA" id="ARBA00022448"/>
    </source>
</evidence>
<sequence length="308" mass="32515">MLTIIAAIVPIFLLIVMGFVLRRVLLKEESHWVGTEQLVYYVLFPALLFRTLSRAKLSEVPLFGVGGALLIAVLLMATLCLALRPVLMRRLGVSGPSFTSIFQCSCRWQTYVALAVAGNLFGDIGLTLASVAMVAMIPILNIMAVWVLAHYAAPTRLSWGRILLTIAQNPFIWACALGLAANLIGLVLPTWIDEFIDALGRSSLALGLLVVGAGLQLRGVLRPGAPALLSCVLKLVVMPAMAISLGLAFGLSGANLAIVACCASVPTASSAYVLARQMGGDAPLVAEILTLQTVLAIITMPIAIALVT</sequence>
<evidence type="ECO:0000256" key="6">
    <source>
        <dbReference type="ARBA" id="ARBA00022989"/>
    </source>
</evidence>
<keyword evidence="6 8" id="KW-1133">Transmembrane helix</keyword>
<reference evidence="9" key="1">
    <citation type="submission" date="2019-04" db="EMBL/GenBank/DDBJ databases">
        <title>Whole genome sequencing of cave bacteria.</title>
        <authorList>
            <person name="Gan H.M."/>
            <person name="Barton H."/>
            <person name="Savka M.A."/>
        </authorList>
    </citation>
    <scope>NUCLEOTIDE SEQUENCE [LARGE SCALE GENOMIC DNA]</scope>
    <source>
        <strain evidence="9">LC387</strain>
    </source>
</reference>
<protein>
    <submittedName>
        <fullName evidence="9">AEC family transporter</fullName>
    </submittedName>
</protein>
<evidence type="ECO:0000256" key="7">
    <source>
        <dbReference type="ARBA" id="ARBA00023136"/>
    </source>
</evidence>
<dbReference type="GO" id="GO:0005886">
    <property type="term" value="C:plasma membrane"/>
    <property type="evidence" value="ECO:0007669"/>
    <property type="project" value="UniProtKB-SubCell"/>
</dbReference>
<dbReference type="GO" id="GO:0055085">
    <property type="term" value="P:transmembrane transport"/>
    <property type="evidence" value="ECO:0007669"/>
    <property type="project" value="InterPro"/>
</dbReference>
<keyword evidence="10" id="KW-1185">Reference proteome</keyword>
<dbReference type="STRING" id="211460.YH63_02815"/>
<comment type="subcellular location">
    <subcellularLocation>
        <location evidence="1">Cell membrane</location>
        <topology evidence="1">Multi-pass membrane protein</topology>
    </subcellularLocation>
</comment>
<feature type="transmembrane region" description="Helical" evidence="8">
    <location>
        <begin position="227"/>
        <end position="250"/>
    </location>
</feature>
<dbReference type="InterPro" id="IPR038770">
    <property type="entry name" value="Na+/solute_symporter_sf"/>
</dbReference>
<gene>
    <name evidence="9" type="ORF">YH63_016200</name>
</gene>
<feature type="transmembrane region" description="Helical" evidence="8">
    <location>
        <begin position="128"/>
        <end position="149"/>
    </location>
</feature>